<keyword evidence="8" id="KW-1185">Reference proteome</keyword>
<reference evidence="7" key="1">
    <citation type="submission" date="2023-04" db="EMBL/GenBank/DDBJ databases">
        <authorList>
            <person name="Vijverberg K."/>
            <person name="Xiong W."/>
            <person name="Schranz E."/>
        </authorList>
    </citation>
    <scope>NUCLEOTIDE SEQUENCE</scope>
</reference>
<proteinExistence type="predicted"/>
<dbReference type="AlphaFoldDB" id="A0AA35Z9C8"/>
<dbReference type="PANTHER" id="PTHR13935:SF41">
    <property type="entry name" value="TRANSCRIPTION FACTOR ORG2-RELATED"/>
    <property type="match status" value="1"/>
</dbReference>
<keyword evidence="2" id="KW-0805">Transcription regulation</keyword>
<dbReference type="InterPro" id="IPR011598">
    <property type="entry name" value="bHLH_dom"/>
</dbReference>
<evidence type="ECO:0000256" key="4">
    <source>
        <dbReference type="ARBA" id="ARBA00023163"/>
    </source>
</evidence>
<dbReference type="PANTHER" id="PTHR13935">
    <property type="entry name" value="ACHAETE-SCUTE TRANSCRIPTION FACTOR-RELATED"/>
    <property type="match status" value="1"/>
</dbReference>
<dbReference type="InterPro" id="IPR015660">
    <property type="entry name" value="MASH1/Ascl1a-like"/>
</dbReference>
<evidence type="ECO:0000313" key="7">
    <source>
        <dbReference type="EMBL" id="CAI9287662.1"/>
    </source>
</evidence>
<dbReference type="GO" id="GO:0000981">
    <property type="term" value="F:DNA-binding transcription factor activity, RNA polymerase II-specific"/>
    <property type="evidence" value="ECO:0007669"/>
    <property type="project" value="TreeGrafter"/>
</dbReference>
<dbReference type="EMBL" id="OX465081">
    <property type="protein sequence ID" value="CAI9287662.1"/>
    <property type="molecule type" value="Genomic_DNA"/>
</dbReference>
<evidence type="ECO:0000256" key="1">
    <source>
        <dbReference type="ARBA" id="ARBA00004123"/>
    </source>
</evidence>
<dbReference type="PROSITE" id="PS50888">
    <property type="entry name" value="BHLH"/>
    <property type="match status" value="1"/>
</dbReference>
<sequence length="288" mass="32438">MPTNRREGKEKMLGLTPLFSTTYGWPSEDLIQKNVELDFNNISLEVETNSYDPLLDFHRYDGIQHDFSPVENSISARGLVNGDSTDPFMVVKKLNHNASERHRRKRVNDLYGFLRSLLPVSSDQKKKVSIPGTVSRAVKYIPELKKEVETLIHKKEKILAYSSSEANLRQEHVATKKKSGKDATIETKSSVVSCVRILGVKEAVIQLISATDNMSKGTDIGLLSEVLEYLEQDENGFVLLNATSFRCSGDGISLSTLHLQVQGDNRLDSERLKDKLSSFHQQSDRDLR</sequence>
<dbReference type="FunFam" id="4.10.280.10:FF:000074">
    <property type="entry name" value="Transcription factor ORG2"/>
    <property type="match status" value="1"/>
</dbReference>
<dbReference type="InterPro" id="IPR036638">
    <property type="entry name" value="HLH_DNA-bd_sf"/>
</dbReference>
<comment type="subcellular location">
    <subcellularLocation>
        <location evidence="1">Nucleus</location>
    </subcellularLocation>
</comment>
<organism evidence="7 8">
    <name type="scientific">Lactuca saligna</name>
    <name type="common">Willowleaf lettuce</name>
    <dbReference type="NCBI Taxonomy" id="75948"/>
    <lineage>
        <taxon>Eukaryota</taxon>
        <taxon>Viridiplantae</taxon>
        <taxon>Streptophyta</taxon>
        <taxon>Embryophyta</taxon>
        <taxon>Tracheophyta</taxon>
        <taxon>Spermatophyta</taxon>
        <taxon>Magnoliopsida</taxon>
        <taxon>eudicotyledons</taxon>
        <taxon>Gunneridae</taxon>
        <taxon>Pentapetalae</taxon>
        <taxon>asterids</taxon>
        <taxon>campanulids</taxon>
        <taxon>Asterales</taxon>
        <taxon>Asteraceae</taxon>
        <taxon>Cichorioideae</taxon>
        <taxon>Cichorieae</taxon>
        <taxon>Lactucinae</taxon>
        <taxon>Lactuca</taxon>
    </lineage>
</organism>
<keyword evidence="4" id="KW-0804">Transcription</keyword>
<protein>
    <recommendedName>
        <fullName evidence="6">BHLH domain-containing protein</fullName>
    </recommendedName>
</protein>
<dbReference type="SUPFAM" id="SSF47459">
    <property type="entry name" value="HLH, helix-loop-helix DNA-binding domain"/>
    <property type="match status" value="1"/>
</dbReference>
<dbReference type="Proteomes" id="UP001177003">
    <property type="component" value="Chromosome 5"/>
</dbReference>
<keyword evidence="3" id="KW-0238">DNA-binding</keyword>
<accession>A0AA35Z9C8</accession>
<evidence type="ECO:0000259" key="6">
    <source>
        <dbReference type="PROSITE" id="PS50888"/>
    </source>
</evidence>
<keyword evidence="5" id="KW-0539">Nucleus</keyword>
<evidence type="ECO:0000256" key="2">
    <source>
        <dbReference type="ARBA" id="ARBA00023015"/>
    </source>
</evidence>
<dbReference type="GO" id="GO:0090575">
    <property type="term" value="C:RNA polymerase II transcription regulator complex"/>
    <property type="evidence" value="ECO:0007669"/>
    <property type="project" value="TreeGrafter"/>
</dbReference>
<evidence type="ECO:0000256" key="3">
    <source>
        <dbReference type="ARBA" id="ARBA00023125"/>
    </source>
</evidence>
<evidence type="ECO:0000256" key="5">
    <source>
        <dbReference type="ARBA" id="ARBA00023242"/>
    </source>
</evidence>
<dbReference type="Gene3D" id="4.10.280.10">
    <property type="entry name" value="Helix-loop-helix DNA-binding domain"/>
    <property type="match status" value="1"/>
</dbReference>
<dbReference type="GO" id="GO:0000977">
    <property type="term" value="F:RNA polymerase II transcription regulatory region sequence-specific DNA binding"/>
    <property type="evidence" value="ECO:0007669"/>
    <property type="project" value="TreeGrafter"/>
</dbReference>
<dbReference type="GO" id="GO:0046983">
    <property type="term" value="F:protein dimerization activity"/>
    <property type="evidence" value="ECO:0007669"/>
    <property type="project" value="InterPro"/>
</dbReference>
<dbReference type="SMART" id="SM00353">
    <property type="entry name" value="HLH"/>
    <property type="match status" value="1"/>
</dbReference>
<gene>
    <name evidence="7" type="ORF">LSALG_LOCUS27012</name>
</gene>
<dbReference type="Pfam" id="PF00010">
    <property type="entry name" value="HLH"/>
    <property type="match status" value="1"/>
</dbReference>
<name>A0AA35Z9C8_LACSI</name>
<dbReference type="GO" id="GO:0010106">
    <property type="term" value="P:cellular response to iron ion starvation"/>
    <property type="evidence" value="ECO:0007669"/>
    <property type="project" value="UniProtKB-ARBA"/>
</dbReference>
<evidence type="ECO:0000313" key="8">
    <source>
        <dbReference type="Proteomes" id="UP001177003"/>
    </source>
</evidence>
<feature type="domain" description="BHLH" evidence="6">
    <location>
        <begin position="91"/>
        <end position="144"/>
    </location>
</feature>